<name>A0A6G1IQG1_9PLEO</name>
<dbReference type="Proteomes" id="UP000799291">
    <property type="component" value="Unassembled WGS sequence"/>
</dbReference>
<dbReference type="AlphaFoldDB" id="A0A6G1IQG1"/>
<dbReference type="OrthoDB" id="4843554at2759"/>
<feature type="chain" id="PRO_5026130151" description="Extracellular membrane protein CFEM domain-containing protein" evidence="3">
    <location>
        <begin position="19"/>
        <end position="216"/>
    </location>
</feature>
<protein>
    <recommendedName>
        <fullName evidence="6">Extracellular membrane protein CFEM domain-containing protein</fullName>
    </recommendedName>
</protein>
<feature type="region of interest" description="Disordered" evidence="1">
    <location>
        <begin position="108"/>
        <end position="188"/>
    </location>
</feature>
<keyword evidence="2" id="KW-1133">Transmembrane helix</keyword>
<feature type="signal peptide" evidence="3">
    <location>
        <begin position="1"/>
        <end position="18"/>
    </location>
</feature>
<evidence type="ECO:0000313" key="5">
    <source>
        <dbReference type="Proteomes" id="UP000799291"/>
    </source>
</evidence>
<evidence type="ECO:0000256" key="3">
    <source>
        <dbReference type="SAM" id="SignalP"/>
    </source>
</evidence>
<proteinExistence type="predicted"/>
<keyword evidence="5" id="KW-1185">Reference proteome</keyword>
<keyword evidence="2" id="KW-0472">Membrane</keyword>
<sequence>MLFQTFVLAVALSATGLAIDLEESEVPYQCRDVCMDVVKLTRDCDAANYGANDDANELACICNGANARTQIPTCEACLSQYDEDGADNDVNELVRKCGFPYATYNTAMPPSISTTAPGSGPPASALKPTTTPGASAPGYAPAESSGTGTAAAPPAPTAGYGNGTSSTTSGAAAPQPSASGTTSGAPAEQTGNVAAVNAVGAGMLGMGVLGWMVGMM</sequence>
<evidence type="ECO:0000256" key="2">
    <source>
        <dbReference type="SAM" id="Phobius"/>
    </source>
</evidence>
<dbReference type="EMBL" id="MU005598">
    <property type="protein sequence ID" value="KAF2680181.1"/>
    <property type="molecule type" value="Genomic_DNA"/>
</dbReference>
<feature type="transmembrane region" description="Helical" evidence="2">
    <location>
        <begin position="193"/>
        <end position="213"/>
    </location>
</feature>
<evidence type="ECO:0000313" key="4">
    <source>
        <dbReference type="EMBL" id="KAF2680181.1"/>
    </source>
</evidence>
<evidence type="ECO:0000256" key="1">
    <source>
        <dbReference type="SAM" id="MobiDB-lite"/>
    </source>
</evidence>
<reference evidence="4" key="1">
    <citation type="journal article" date="2020" name="Stud. Mycol.">
        <title>101 Dothideomycetes genomes: a test case for predicting lifestyles and emergence of pathogens.</title>
        <authorList>
            <person name="Haridas S."/>
            <person name="Albert R."/>
            <person name="Binder M."/>
            <person name="Bloem J."/>
            <person name="Labutti K."/>
            <person name="Salamov A."/>
            <person name="Andreopoulos B."/>
            <person name="Baker S."/>
            <person name="Barry K."/>
            <person name="Bills G."/>
            <person name="Bluhm B."/>
            <person name="Cannon C."/>
            <person name="Castanera R."/>
            <person name="Culley D."/>
            <person name="Daum C."/>
            <person name="Ezra D."/>
            <person name="Gonzalez J."/>
            <person name="Henrissat B."/>
            <person name="Kuo A."/>
            <person name="Liang C."/>
            <person name="Lipzen A."/>
            <person name="Lutzoni F."/>
            <person name="Magnuson J."/>
            <person name="Mondo S."/>
            <person name="Nolan M."/>
            <person name="Ohm R."/>
            <person name="Pangilinan J."/>
            <person name="Park H.-J."/>
            <person name="Ramirez L."/>
            <person name="Alfaro M."/>
            <person name="Sun H."/>
            <person name="Tritt A."/>
            <person name="Yoshinaga Y."/>
            <person name="Zwiers L.-H."/>
            <person name="Turgeon B."/>
            <person name="Goodwin S."/>
            <person name="Spatafora J."/>
            <person name="Crous P."/>
            <person name="Grigoriev I."/>
        </authorList>
    </citation>
    <scope>NUCLEOTIDE SEQUENCE</scope>
    <source>
        <strain evidence="4">CBS 122367</strain>
    </source>
</reference>
<keyword evidence="3" id="KW-0732">Signal</keyword>
<feature type="compositionally biased region" description="Polar residues" evidence="1">
    <location>
        <begin position="108"/>
        <end position="117"/>
    </location>
</feature>
<keyword evidence="2" id="KW-0812">Transmembrane</keyword>
<evidence type="ECO:0008006" key="6">
    <source>
        <dbReference type="Google" id="ProtNLM"/>
    </source>
</evidence>
<accession>A0A6G1IQG1</accession>
<organism evidence="4 5">
    <name type="scientific">Lentithecium fluviatile CBS 122367</name>
    <dbReference type="NCBI Taxonomy" id="1168545"/>
    <lineage>
        <taxon>Eukaryota</taxon>
        <taxon>Fungi</taxon>
        <taxon>Dikarya</taxon>
        <taxon>Ascomycota</taxon>
        <taxon>Pezizomycotina</taxon>
        <taxon>Dothideomycetes</taxon>
        <taxon>Pleosporomycetidae</taxon>
        <taxon>Pleosporales</taxon>
        <taxon>Massarineae</taxon>
        <taxon>Lentitheciaceae</taxon>
        <taxon>Lentithecium</taxon>
    </lineage>
</organism>
<gene>
    <name evidence="4" type="ORF">K458DRAFT_312461</name>
</gene>
<feature type="compositionally biased region" description="Low complexity" evidence="1">
    <location>
        <begin position="146"/>
        <end position="183"/>
    </location>
</feature>